<reference evidence="18" key="2">
    <citation type="submission" date="2020-09" db="EMBL/GenBank/DDBJ databases">
        <authorList>
            <person name="Sun Q."/>
            <person name="Sedlacek I."/>
        </authorList>
    </citation>
    <scope>NUCLEOTIDE SEQUENCE</scope>
    <source>
        <strain evidence="18">CCM 7086</strain>
    </source>
</reference>
<dbReference type="PANTHER" id="PTHR32552">
    <property type="entry name" value="FERRICHROME IRON RECEPTOR-RELATED"/>
    <property type="match status" value="1"/>
</dbReference>
<evidence type="ECO:0000256" key="8">
    <source>
        <dbReference type="ARBA" id="ARBA00023004"/>
    </source>
</evidence>
<feature type="domain" description="Secretin/TonB short N-terminal" evidence="17">
    <location>
        <begin position="41"/>
        <end position="92"/>
    </location>
</feature>
<evidence type="ECO:0000256" key="4">
    <source>
        <dbReference type="ARBA" id="ARBA00022452"/>
    </source>
</evidence>
<evidence type="ECO:0000313" key="19">
    <source>
        <dbReference type="Proteomes" id="UP000620266"/>
    </source>
</evidence>
<evidence type="ECO:0000256" key="13">
    <source>
        <dbReference type="ARBA" id="ARBA00023237"/>
    </source>
</evidence>
<dbReference type="EMBL" id="BMCG01000004">
    <property type="protein sequence ID" value="GGC12864.1"/>
    <property type="molecule type" value="Genomic_DNA"/>
</dbReference>
<evidence type="ECO:0000256" key="1">
    <source>
        <dbReference type="ARBA" id="ARBA00004571"/>
    </source>
</evidence>
<dbReference type="NCBIfam" id="TIGR01783">
    <property type="entry name" value="TonB-siderophor"/>
    <property type="match status" value="1"/>
</dbReference>
<evidence type="ECO:0000256" key="3">
    <source>
        <dbReference type="ARBA" id="ARBA00022448"/>
    </source>
</evidence>
<reference evidence="18" key="1">
    <citation type="journal article" date="2014" name="Int. J. Syst. Evol. Microbiol.">
        <title>Complete genome sequence of Corynebacterium casei LMG S-19264T (=DSM 44701T), isolated from a smear-ripened cheese.</title>
        <authorList>
            <consortium name="US DOE Joint Genome Institute (JGI-PGF)"/>
            <person name="Walter F."/>
            <person name="Albersmeier A."/>
            <person name="Kalinowski J."/>
            <person name="Ruckert C."/>
        </authorList>
    </citation>
    <scope>NUCLEOTIDE SEQUENCE</scope>
    <source>
        <strain evidence="18">CCM 7086</strain>
    </source>
</reference>
<comment type="subcellular location">
    <subcellularLocation>
        <location evidence="1 14">Cell outer membrane</location>
        <topology evidence="1 14">Multi-pass membrane protein</topology>
    </subcellularLocation>
</comment>
<dbReference type="InterPro" id="IPR010917">
    <property type="entry name" value="TonB_rcpt_CS"/>
</dbReference>
<dbReference type="InterPro" id="IPR039426">
    <property type="entry name" value="TonB-dep_rcpt-like"/>
</dbReference>
<name>A0A8J2ULF1_9BURK</name>
<sequence length="762" mass="82737">MLPHGAQAQSAAAEAAARQSYQVGAGTLGAVLSEFAMQAGVTIQIDSTLVEGRQSVGLKGSYTVEEGFARLLAGSGMDAVRRGGKVYVLQGVVPDAVLPAVTVREQLDATSALQQEGKAADGYRSKTVSSVGALGSMALVDVPFSVSVVPQELIQNIQAQSTDDIYRINPYTRTMTAQGTGWSPVVNMRGFTTSDTAEDGLRRPYNHAAVVEDKERVEVLNGLSGFLYGAAAPAGMINYVYKRPTVERLNRITVGNYGGSQYYVHGDFGGRFDEAGRIGYRLNVVRQNGETAIDDQKIDRNLVSAAFDWKVTDDLLLEMNAIYNNYKTQAPSAYWFYNAAIPRGPAPDASKNWSQPWIHDEFNNTKLSARLTYKLNDNVTLRGGYTQNSIDRPVQDHTMNSAFSTTQYRQLRQRAGASEDTFDAGQAMIDIGFNTGTVEHKVTAGYYMYSARSWSNPFAPHTGYVGPYPLTEPTHVPEPVFPANTVPMEYDGKASNDNILIGDMIRFNDQWSILAGVNRSTIKSQAEGYDKSKTSPSFSVMFKPVPNVTTYASYIEGLEMGGVADDTAVNRGTVMPPMVSKQKEVGIKAEVGGMLLTGALFEIEKSYEYINAGNVYTQDGRQNHKGLELTATGKATRNLTLIGGVTFLDPSIKGGSSEGLQPMNVAKTLAKLYAEYALPAVPGLTLTGGVFHTGKQWANAVNSSRLPAYTTADLGVRYATRAGGRPWTFSLYASNVTDKNYWLNSYYLGAPRSIAFSAQTEF</sequence>
<keyword evidence="12" id="KW-0675">Receptor</keyword>
<dbReference type="Proteomes" id="UP000620266">
    <property type="component" value="Unassembled WGS sequence"/>
</dbReference>
<dbReference type="PROSITE" id="PS52016">
    <property type="entry name" value="TONB_DEPENDENT_REC_3"/>
    <property type="match status" value="1"/>
</dbReference>
<keyword evidence="10 16" id="KW-0798">TonB box</keyword>
<dbReference type="InterPro" id="IPR036942">
    <property type="entry name" value="Beta-barrel_TonB_sf"/>
</dbReference>
<evidence type="ECO:0000256" key="11">
    <source>
        <dbReference type="ARBA" id="ARBA00023136"/>
    </source>
</evidence>
<keyword evidence="19" id="KW-1185">Reference proteome</keyword>
<keyword evidence="11 14" id="KW-0472">Membrane</keyword>
<dbReference type="GO" id="GO:0038023">
    <property type="term" value="F:signaling receptor activity"/>
    <property type="evidence" value="ECO:0007669"/>
    <property type="project" value="InterPro"/>
</dbReference>
<evidence type="ECO:0000256" key="10">
    <source>
        <dbReference type="ARBA" id="ARBA00023077"/>
    </source>
</evidence>
<proteinExistence type="inferred from homology"/>
<feature type="short sequence motif" description="TonB C-terminal box" evidence="15">
    <location>
        <begin position="745"/>
        <end position="762"/>
    </location>
</feature>
<keyword evidence="5" id="KW-0410">Iron transport</keyword>
<keyword evidence="6 14" id="KW-0812">Transmembrane</keyword>
<dbReference type="AlphaFoldDB" id="A0A8J2ULF1"/>
<protein>
    <submittedName>
        <fullName evidence="18">Ligand-gated channel</fullName>
    </submittedName>
</protein>
<evidence type="ECO:0000313" key="18">
    <source>
        <dbReference type="EMBL" id="GGC12864.1"/>
    </source>
</evidence>
<dbReference type="CDD" id="cd01347">
    <property type="entry name" value="ligand_gated_channel"/>
    <property type="match status" value="1"/>
</dbReference>
<dbReference type="Gene3D" id="2.40.170.20">
    <property type="entry name" value="TonB-dependent receptor, beta-barrel domain"/>
    <property type="match status" value="1"/>
</dbReference>
<dbReference type="InterPro" id="IPR037066">
    <property type="entry name" value="Plug_dom_sf"/>
</dbReference>
<dbReference type="Gene3D" id="2.170.130.10">
    <property type="entry name" value="TonB-dependent receptor, plug domain"/>
    <property type="match status" value="1"/>
</dbReference>
<evidence type="ECO:0000256" key="16">
    <source>
        <dbReference type="RuleBase" id="RU003357"/>
    </source>
</evidence>
<evidence type="ECO:0000256" key="2">
    <source>
        <dbReference type="ARBA" id="ARBA00009810"/>
    </source>
</evidence>
<dbReference type="InterPro" id="IPR012910">
    <property type="entry name" value="Plug_dom"/>
</dbReference>
<organism evidence="18 19">
    <name type="scientific">Oxalicibacterium flavum</name>
    <dbReference type="NCBI Taxonomy" id="179467"/>
    <lineage>
        <taxon>Bacteria</taxon>
        <taxon>Pseudomonadati</taxon>
        <taxon>Pseudomonadota</taxon>
        <taxon>Betaproteobacteria</taxon>
        <taxon>Burkholderiales</taxon>
        <taxon>Oxalobacteraceae</taxon>
        <taxon>Oxalicibacterium</taxon>
    </lineage>
</organism>
<evidence type="ECO:0000256" key="14">
    <source>
        <dbReference type="PROSITE-ProRule" id="PRU01360"/>
    </source>
</evidence>
<evidence type="ECO:0000256" key="6">
    <source>
        <dbReference type="ARBA" id="ARBA00022692"/>
    </source>
</evidence>
<dbReference type="InterPro" id="IPR011662">
    <property type="entry name" value="Secretin/TonB_short_N"/>
</dbReference>
<dbReference type="GO" id="GO:0015891">
    <property type="term" value="P:siderophore transport"/>
    <property type="evidence" value="ECO:0007669"/>
    <property type="project" value="InterPro"/>
</dbReference>
<keyword evidence="3 14" id="KW-0813">Transport</keyword>
<dbReference type="SMART" id="SM00965">
    <property type="entry name" value="STN"/>
    <property type="match status" value="1"/>
</dbReference>
<dbReference type="InterPro" id="IPR010105">
    <property type="entry name" value="TonB_sidphr_rcpt"/>
</dbReference>
<keyword evidence="7" id="KW-0732">Signal</keyword>
<keyword evidence="9" id="KW-0406">Ion transport</keyword>
<dbReference type="Pfam" id="PF07660">
    <property type="entry name" value="STN"/>
    <property type="match status" value="1"/>
</dbReference>
<evidence type="ECO:0000256" key="9">
    <source>
        <dbReference type="ARBA" id="ARBA00023065"/>
    </source>
</evidence>
<dbReference type="GO" id="GO:0015344">
    <property type="term" value="F:siderophore uptake transmembrane transporter activity"/>
    <property type="evidence" value="ECO:0007669"/>
    <property type="project" value="TreeGrafter"/>
</dbReference>
<dbReference type="PANTHER" id="PTHR32552:SF82">
    <property type="entry name" value="FCUA PROTEIN"/>
    <property type="match status" value="1"/>
</dbReference>
<evidence type="ECO:0000256" key="12">
    <source>
        <dbReference type="ARBA" id="ARBA00023170"/>
    </source>
</evidence>
<evidence type="ECO:0000256" key="15">
    <source>
        <dbReference type="PROSITE-ProRule" id="PRU10144"/>
    </source>
</evidence>
<evidence type="ECO:0000256" key="7">
    <source>
        <dbReference type="ARBA" id="ARBA00022729"/>
    </source>
</evidence>
<comment type="caution">
    <text evidence="18">The sequence shown here is derived from an EMBL/GenBank/DDBJ whole genome shotgun (WGS) entry which is preliminary data.</text>
</comment>
<dbReference type="SUPFAM" id="SSF56935">
    <property type="entry name" value="Porins"/>
    <property type="match status" value="1"/>
</dbReference>
<evidence type="ECO:0000256" key="5">
    <source>
        <dbReference type="ARBA" id="ARBA00022496"/>
    </source>
</evidence>
<keyword evidence="8" id="KW-0408">Iron</keyword>
<keyword evidence="13 14" id="KW-0998">Cell outer membrane</keyword>
<dbReference type="GO" id="GO:0009279">
    <property type="term" value="C:cell outer membrane"/>
    <property type="evidence" value="ECO:0007669"/>
    <property type="project" value="UniProtKB-SubCell"/>
</dbReference>
<comment type="similarity">
    <text evidence="2 14 16">Belongs to the TonB-dependent receptor family.</text>
</comment>
<dbReference type="PROSITE" id="PS01156">
    <property type="entry name" value="TONB_DEPENDENT_REC_2"/>
    <property type="match status" value="1"/>
</dbReference>
<dbReference type="Pfam" id="PF00593">
    <property type="entry name" value="TonB_dep_Rec_b-barrel"/>
    <property type="match status" value="1"/>
</dbReference>
<dbReference type="Pfam" id="PF07715">
    <property type="entry name" value="Plug"/>
    <property type="match status" value="1"/>
</dbReference>
<keyword evidence="4 14" id="KW-1134">Transmembrane beta strand</keyword>
<gene>
    <name evidence="18" type="ORF">GCM10007205_22220</name>
</gene>
<evidence type="ECO:0000259" key="17">
    <source>
        <dbReference type="SMART" id="SM00965"/>
    </source>
</evidence>
<dbReference type="Gene3D" id="3.55.50.30">
    <property type="match status" value="1"/>
</dbReference>
<dbReference type="InterPro" id="IPR000531">
    <property type="entry name" value="Beta-barrel_TonB"/>
</dbReference>
<accession>A0A8J2ULF1</accession>